<evidence type="ECO:0000313" key="5">
    <source>
        <dbReference type="EMBL" id="KAL2866257.1"/>
    </source>
</evidence>
<evidence type="ECO:0000313" key="6">
    <source>
        <dbReference type="Proteomes" id="UP001610432"/>
    </source>
</evidence>
<comment type="caution">
    <text evidence="5">The sequence shown here is derived from an EMBL/GenBank/DDBJ whole genome shotgun (WGS) entry which is preliminary data.</text>
</comment>
<dbReference type="GeneID" id="98144442"/>
<dbReference type="PANTHER" id="PTHR24198">
    <property type="entry name" value="ANKYRIN REPEAT AND PROTEIN KINASE DOMAIN-CONTAINING PROTEIN"/>
    <property type="match status" value="1"/>
</dbReference>
<dbReference type="PANTHER" id="PTHR24198:SF165">
    <property type="entry name" value="ANKYRIN REPEAT-CONTAINING PROTEIN-RELATED"/>
    <property type="match status" value="1"/>
</dbReference>
<dbReference type="PROSITE" id="PS50297">
    <property type="entry name" value="ANK_REP_REGION"/>
    <property type="match status" value="1"/>
</dbReference>
<sequence length="214" mass="22574">MPSISLPPDSIDDLIYSARAGDLEALQSDLSSFSVQHSVPQSVIIASAIDTEPEDEGGTGSCLLHFPAANGNLEILSHLLTILLSAPSSSELSKEDVTAVVNHRNYSGNTPLHWASLNAHLECVKALVEAGADVSVKNEAGLDPVFLAERADWSTQEEQEGRSEGQGQDRVEEVELQVGEGAGTDTGPASKGRQVVEWLLASEKTGDGEGGDEK</sequence>
<feature type="repeat" description="ANK" evidence="3">
    <location>
        <begin position="107"/>
        <end position="139"/>
    </location>
</feature>
<feature type="region of interest" description="Disordered" evidence="4">
    <location>
        <begin position="150"/>
        <end position="214"/>
    </location>
</feature>
<dbReference type="SUPFAM" id="SSF48403">
    <property type="entry name" value="Ankyrin repeat"/>
    <property type="match status" value="1"/>
</dbReference>
<protein>
    <submittedName>
        <fullName evidence="5">Ankyrin repeat-containing domain protein</fullName>
    </submittedName>
</protein>
<feature type="compositionally biased region" description="Basic and acidic residues" evidence="4">
    <location>
        <begin position="159"/>
        <end position="173"/>
    </location>
</feature>
<accession>A0ABR4LNZ0</accession>
<reference evidence="5 6" key="1">
    <citation type="submission" date="2024-07" db="EMBL/GenBank/DDBJ databases">
        <title>Section-level genome sequencing and comparative genomics of Aspergillus sections Usti and Cavernicolus.</title>
        <authorList>
            <consortium name="Lawrence Berkeley National Laboratory"/>
            <person name="Nybo J.L."/>
            <person name="Vesth T.C."/>
            <person name="Theobald S."/>
            <person name="Frisvad J.C."/>
            <person name="Larsen T.O."/>
            <person name="Kjaerboelling I."/>
            <person name="Rothschild-Mancinelli K."/>
            <person name="Lyhne E.K."/>
            <person name="Kogle M.E."/>
            <person name="Barry K."/>
            <person name="Clum A."/>
            <person name="Na H."/>
            <person name="Ledsgaard L."/>
            <person name="Lin J."/>
            <person name="Lipzen A."/>
            <person name="Kuo A."/>
            <person name="Riley R."/>
            <person name="Mondo S."/>
            <person name="Labutti K."/>
            <person name="Haridas S."/>
            <person name="Pangalinan J."/>
            <person name="Salamov A.A."/>
            <person name="Simmons B.A."/>
            <person name="Magnuson J.K."/>
            <person name="Chen J."/>
            <person name="Drula E."/>
            <person name="Henrissat B."/>
            <person name="Wiebenga A."/>
            <person name="Lubbers R.J."/>
            <person name="Gomes A.C."/>
            <person name="Macurrencykelacurrency M.R."/>
            <person name="Stajich J."/>
            <person name="Grigoriev I.V."/>
            <person name="Mortensen U.H."/>
            <person name="De Vries R.P."/>
            <person name="Baker S.E."/>
            <person name="Andersen M.R."/>
        </authorList>
    </citation>
    <scope>NUCLEOTIDE SEQUENCE [LARGE SCALE GENOMIC DNA]</scope>
    <source>
        <strain evidence="5 6">CBS 449.75</strain>
    </source>
</reference>
<dbReference type="InterPro" id="IPR036770">
    <property type="entry name" value="Ankyrin_rpt-contain_sf"/>
</dbReference>
<keyword evidence="1" id="KW-0677">Repeat</keyword>
<dbReference type="InterPro" id="IPR002110">
    <property type="entry name" value="Ankyrin_rpt"/>
</dbReference>
<dbReference type="RefSeq" id="XP_070885236.1">
    <property type="nucleotide sequence ID" value="XM_071029370.1"/>
</dbReference>
<dbReference type="PRINTS" id="PR01415">
    <property type="entry name" value="ANKYRIN"/>
</dbReference>
<dbReference type="Proteomes" id="UP001610432">
    <property type="component" value="Unassembled WGS sequence"/>
</dbReference>
<organism evidence="5 6">
    <name type="scientific">Aspergillus lucknowensis</name>
    <dbReference type="NCBI Taxonomy" id="176173"/>
    <lineage>
        <taxon>Eukaryota</taxon>
        <taxon>Fungi</taxon>
        <taxon>Dikarya</taxon>
        <taxon>Ascomycota</taxon>
        <taxon>Pezizomycotina</taxon>
        <taxon>Eurotiomycetes</taxon>
        <taxon>Eurotiomycetidae</taxon>
        <taxon>Eurotiales</taxon>
        <taxon>Aspergillaceae</taxon>
        <taxon>Aspergillus</taxon>
        <taxon>Aspergillus subgen. Nidulantes</taxon>
    </lineage>
</organism>
<feature type="compositionally biased region" description="Basic and acidic residues" evidence="4">
    <location>
        <begin position="204"/>
        <end position="214"/>
    </location>
</feature>
<dbReference type="SMART" id="SM00248">
    <property type="entry name" value="ANK"/>
    <property type="match status" value="1"/>
</dbReference>
<keyword evidence="6" id="KW-1185">Reference proteome</keyword>
<evidence type="ECO:0000256" key="2">
    <source>
        <dbReference type="ARBA" id="ARBA00023043"/>
    </source>
</evidence>
<dbReference type="Gene3D" id="1.25.40.20">
    <property type="entry name" value="Ankyrin repeat-containing domain"/>
    <property type="match status" value="1"/>
</dbReference>
<evidence type="ECO:0000256" key="4">
    <source>
        <dbReference type="SAM" id="MobiDB-lite"/>
    </source>
</evidence>
<dbReference type="Pfam" id="PF12796">
    <property type="entry name" value="Ank_2"/>
    <property type="match status" value="1"/>
</dbReference>
<gene>
    <name evidence="5" type="ORF">BJX67DRAFT_356066</name>
</gene>
<keyword evidence="2 3" id="KW-0040">ANK repeat</keyword>
<dbReference type="PROSITE" id="PS50088">
    <property type="entry name" value="ANK_REPEAT"/>
    <property type="match status" value="1"/>
</dbReference>
<dbReference type="EMBL" id="JBFXLQ010000026">
    <property type="protein sequence ID" value="KAL2866257.1"/>
    <property type="molecule type" value="Genomic_DNA"/>
</dbReference>
<name>A0ABR4LNZ0_9EURO</name>
<evidence type="ECO:0000256" key="1">
    <source>
        <dbReference type="ARBA" id="ARBA00022737"/>
    </source>
</evidence>
<proteinExistence type="predicted"/>
<evidence type="ECO:0000256" key="3">
    <source>
        <dbReference type="PROSITE-ProRule" id="PRU00023"/>
    </source>
</evidence>